<sequence length="468" mass="51418">MPAPMRVPRNVSPHLNPTTVERLGSPSLPTSSSEDHTPSLLTAGLSSGTGGPVHLAQWSPPDAERFVVQGVRGRLRPRGFLNSLTDPISKKKTKVDPTPVLPSLSDGLHYCVPRSEEWYMTKWHEAVGQFIVDEERFRRDSAACAEVFTALATTSSQGKFKSAAQFLQDRAMQEKTVSDPETLPTAEELLRKTQHMFDSIETFMDDGSNMSKELSPKFQLDVQTSTRAEDSIHISHMFNTVGEAHRTLSTSDASDMRDAELVLTPLRRVKYYRHAIHLGFGGLLFFRSAPPLVHLGPQDGSVEFEGKALKIAKDLLKLSNDVAAVLNNATETIFSFDERLEESSTWNSLLELEDWSGPVELGDGHGEGKVDVELSAFISVEGAVAFDVFVRGFGHAAHRCGVASVEERTKLFEAVKQMGAVVRGGISDVSETHLNVPAKDGAIDQRLERQLDLERVGSGIGIKMEGWI</sequence>
<dbReference type="OrthoDB" id="10678410at2759"/>
<dbReference type="Proteomes" id="UP000070544">
    <property type="component" value="Unassembled WGS sequence"/>
</dbReference>
<protein>
    <submittedName>
        <fullName evidence="2">Uncharacterized protein</fullName>
    </submittedName>
</protein>
<dbReference type="AlphaFoldDB" id="A0A139AJC7"/>
<keyword evidence="3" id="KW-1185">Reference proteome</keyword>
<organism evidence="2 3">
    <name type="scientific">Gonapodya prolifera (strain JEL478)</name>
    <name type="common">Monoblepharis prolifera</name>
    <dbReference type="NCBI Taxonomy" id="1344416"/>
    <lineage>
        <taxon>Eukaryota</taxon>
        <taxon>Fungi</taxon>
        <taxon>Fungi incertae sedis</taxon>
        <taxon>Chytridiomycota</taxon>
        <taxon>Chytridiomycota incertae sedis</taxon>
        <taxon>Monoblepharidomycetes</taxon>
        <taxon>Monoblepharidales</taxon>
        <taxon>Gonapodyaceae</taxon>
        <taxon>Gonapodya</taxon>
    </lineage>
</organism>
<evidence type="ECO:0000313" key="3">
    <source>
        <dbReference type="Proteomes" id="UP000070544"/>
    </source>
</evidence>
<feature type="region of interest" description="Disordered" evidence="1">
    <location>
        <begin position="1"/>
        <end position="46"/>
    </location>
</feature>
<accession>A0A139AJC7</accession>
<evidence type="ECO:0000256" key="1">
    <source>
        <dbReference type="SAM" id="MobiDB-lite"/>
    </source>
</evidence>
<gene>
    <name evidence="2" type="ORF">M427DRAFT_30730</name>
</gene>
<proteinExistence type="predicted"/>
<evidence type="ECO:0000313" key="2">
    <source>
        <dbReference type="EMBL" id="KXS16891.1"/>
    </source>
</evidence>
<name>A0A139AJC7_GONPJ</name>
<reference evidence="2 3" key="1">
    <citation type="journal article" date="2015" name="Genome Biol. Evol.">
        <title>Phylogenomic analyses indicate that early fungi evolved digesting cell walls of algal ancestors of land plants.</title>
        <authorList>
            <person name="Chang Y."/>
            <person name="Wang S."/>
            <person name="Sekimoto S."/>
            <person name="Aerts A.L."/>
            <person name="Choi C."/>
            <person name="Clum A."/>
            <person name="LaButti K.M."/>
            <person name="Lindquist E.A."/>
            <person name="Yee Ngan C."/>
            <person name="Ohm R.A."/>
            <person name="Salamov A.A."/>
            <person name="Grigoriev I.V."/>
            <person name="Spatafora J.W."/>
            <person name="Berbee M.L."/>
        </authorList>
    </citation>
    <scope>NUCLEOTIDE SEQUENCE [LARGE SCALE GENOMIC DNA]</scope>
    <source>
        <strain evidence="2 3">JEL478</strain>
    </source>
</reference>
<dbReference type="EMBL" id="KQ965749">
    <property type="protein sequence ID" value="KXS16891.1"/>
    <property type="molecule type" value="Genomic_DNA"/>
</dbReference>